<dbReference type="SFLD" id="SFLDG00179">
    <property type="entry name" value="mandelate_racemase"/>
    <property type="match status" value="1"/>
</dbReference>
<sequence length="359" mass="38609">MSDGHEVTEVDAAAYTVPTDGPEADGTLTWDATTMVLVTVRTRAGVTGVGHTYGHECLKGLVDGLLGPRVVGIDVRETGAAWEAMRSAIRNLGRPGLCSMAIAAVDMALWDAKARALDVPLHRLLGAARAEVPVYGSGGFTTYSRDDLVAQLAGWVEQGISRVKMKIGISPQDDLERARAVRAAIGDDVELYVDANGAYDQVTALRLGRRLVEEADVTWFEEPVSSDDLQGLAALSRDLPLDVTAGEYGYHLEYFQAMAPCVDVVQADITRCAGITEFLRVASTTTKPLSGHCAPMAHVHAATVPTHFRHLEYFHDHVRIEQMLFDGALEPVAGSLVPAETPGNGLVFKEADAKQFRVS</sequence>
<dbReference type="Gene3D" id="3.30.390.10">
    <property type="entry name" value="Enolase-like, N-terminal domain"/>
    <property type="match status" value="1"/>
</dbReference>
<gene>
    <name evidence="5" type="ORF">BCF44_113257</name>
</gene>
<dbReference type="PANTHER" id="PTHR13794">
    <property type="entry name" value="ENOLASE SUPERFAMILY, MANDELATE RACEMASE"/>
    <property type="match status" value="1"/>
</dbReference>
<dbReference type="InterPro" id="IPR036849">
    <property type="entry name" value="Enolase-like_C_sf"/>
</dbReference>
<dbReference type="Pfam" id="PF02746">
    <property type="entry name" value="MR_MLE_N"/>
    <property type="match status" value="1"/>
</dbReference>
<dbReference type="InterPro" id="IPR046945">
    <property type="entry name" value="RHMD-like"/>
</dbReference>
<dbReference type="InterPro" id="IPR013342">
    <property type="entry name" value="Mandelate_racemase_C"/>
</dbReference>
<accession>A0A3E0H7L3</accession>
<dbReference type="GO" id="GO:0009063">
    <property type="term" value="P:amino acid catabolic process"/>
    <property type="evidence" value="ECO:0007669"/>
    <property type="project" value="InterPro"/>
</dbReference>
<dbReference type="Gene3D" id="3.20.20.120">
    <property type="entry name" value="Enolase-like C-terminal domain"/>
    <property type="match status" value="1"/>
</dbReference>
<keyword evidence="6" id="KW-1185">Reference proteome</keyword>
<dbReference type="Pfam" id="PF13378">
    <property type="entry name" value="MR_MLE_C"/>
    <property type="match status" value="1"/>
</dbReference>
<dbReference type="OrthoDB" id="9796450at2"/>
<dbReference type="GO" id="GO:0000287">
    <property type="term" value="F:magnesium ion binding"/>
    <property type="evidence" value="ECO:0007669"/>
    <property type="project" value="TreeGrafter"/>
</dbReference>
<evidence type="ECO:0000259" key="4">
    <source>
        <dbReference type="SMART" id="SM00922"/>
    </source>
</evidence>
<keyword evidence="2" id="KW-0479">Metal-binding</keyword>
<dbReference type="SFLD" id="SFLDS00001">
    <property type="entry name" value="Enolase"/>
    <property type="match status" value="1"/>
</dbReference>
<dbReference type="SMART" id="SM00922">
    <property type="entry name" value="MR_MLE"/>
    <property type="match status" value="1"/>
</dbReference>
<dbReference type="InterPro" id="IPR029065">
    <property type="entry name" value="Enolase_C-like"/>
</dbReference>
<dbReference type="PANTHER" id="PTHR13794:SF58">
    <property type="entry name" value="MITOCHONDRIAL ENOLASE SUPERFAMILY MEMBER 1"/>
    <property type="match status" value="1"/>
</dbReference>
<dbReference type="SUPFAM" id="SSF51604">
    <property type="entry name" value="Enolase C-terminal domain-like"/>
    <property type="match status" value="1"/>
</dbReference>
<dbReference type="InterPro" id="IPR018110">
    <property type="entry name" value="Mandel_Rmase/mucon_lact_enz_CS"/>
</dbReference>
<feature type="domain" description="Mandelate racemase/muconate lactonizing enzyme C-terminal" evidence="4">
    <location>
        <begin position="146"/>
        <end position="242"/>
    </location>
</feature>
<comment type="caution">
    <text evidence="5">The sequence shown here is derived from an EMBL/GenBank/DDBJ whole genome shotgun (WGS) entry which is preliminary data.</text>
</comment>
<dbReference type="AlphaFoldDB" id="A0A3E0H7L3"/>
<evidence type="ECO:0000256" key="2">
    <source>
        <dbReference type="ARBA" id="ARBA00022723"/>
    </source>
</evidence>
<evidence type="ECO:0000313" key="6">
    <source>
        <dbReference type="Proteomes" id="UP000256269"/>
    </source>
</evidence>
<dbReference type="EMBL" id="QUNO01000013">
    <property type="protein sequence ID" value="REH39402.1"/>
    <property type="molecule type" value="Genomic_DNA"/>
</dbReference>
<protein>
    <submittedName>
        <fullName evidence="5">L-alanine-DL-glutamate epimerase-like enolase superfamily enzyme</fullName>
    </submittedName>
</protein>
<evidence type="ECO:0000313" key="5">
    <source>
        <dbReference type="EMBL" id="REH39402.1"/>
    </source>
</evidence>
<organism evidence="5 6">
    <name type="scientific">Kutzneria buriramensis</name>
    <dbReference type="NCBI Taxonomy" id="1045776"/>
    <lineage>
        <taxon>Bacteria</taxon>
        <taxon>Bacillati</taxon>
        <taxon>Actinomycetota</taxon>
        <taxon>Actinomycetes</taxon>
        <taxon>Pseudonocardiales</taxon>
        <taxon>Pseudonocardiaceae</taxon>
        <taxon>Kutzneria</taxon>
    </lineage>
</organism>
<dbReference type="PROSITE" id="PS00908">
    <property type="entry name" value="MR_MLE_1"/>
    <property type="match status" value="1"/>
</dbReference>
<comment type="cofactor">
    <cofactor evidence="1">
        <name>Mg(2+)</name>
        <dbReference type="ChEBI" id="CHEBI:18420"/>
    </cofactor>
</comment>
<dbReference type="InterPro" id="IPR013341">
    <property type="entry name" value="Mandelate_racemase_N_dom"/>
</dbReference>
<dbReference type="SUPFAM" id="SSF54826">
    <property type="entry name" value="Enolase N-terminal domain-like"/>
    <property type="match status" value="1"/>
</dbReference>
<dbReference type="GO" id="GO:0016052">
    <property type="term" value="P:carbohydrate catabolic process"/>
    <property type="evidence" value="ECO:0007669"/>
    <property type="project" value="TreeGrafter"/>
</dbReference>
<dbReference type="GO" id="GO:0016836">
    <property type="term" value="F:hydro-lyase activity"/>
    <property type="evidence" value="ECO:0007669"/>
    <property type="project" value="TreeGrafter"/>
</dbReference>
<dbReference type="Proteomes" id="UP000256269">
    <property type="component" value="Unassembled WGS sequence"/>
</dbReference>
<proteinExistence type="predicted"/>
<dbReference type="InterPro" id="IPR029017">
    <property type="entry name" value="Enolase-like_N"/>
</dbReference>
<keyword evidence="3" id="KW-0460">Magnesium</keyword>
<reference evidence="5 6" key="1">
    <citation type="submission" date="2018-08" db="EMBL/GenBank/DDBJ databases">
        <title>Genomic Encyclopedia of Archaeal and Bacterial Type Strains, Phase II (KMG-II): from individual species to whole genera.</title>
        <authorList>
            <person name="Goeker M."/>
        </authorList>
    </citation>
    <scope>NUCLEOTIDE SEQUENCE [LARGE SCALE GENOMIC DNA]</scope>
    <source>
        <strain evidence="5 6">DSM 45791</strain>
    </source>
</reference>
<name>A0A3E0H7L3_9PSEU</name>
<evidence type="ECO:0000256" key="1">
    <source>
        <dbReference type="ARBA" id="ARBA00001946"/>
    </source>
</evidence>
<dbReference type="RefSeq" id="WP_116178717.1">
    <property type="nucleotide sequence ID" value="NZ_CP144375.1"/>
</dbReference>
<evidence type="ECO:0000256" key="3">
    <source>
        <dbReference type="ARBA" id="ARBA00022842"/>
    </source>
</evidence>